<dbReference type="InterPro" id="IPR050881">
    <property type="entry name" value="LL-DAP_aminotransferase"/>
</dbReference>
<dbReference type="EMBL" id="VWPK01000081">
    <property type="protein sequence ID" value="KAA5608464.1"/>
    <property type="molecule type" value="Genomic_DNA"/>
</dbReference>
<organism evidence="6 7">
    <name type="scientific">Rhodovastum atsumiense</name>
    <dbReference type="NCBI Taxonomy" id="504468"/>
    <lineage>
        <taxon>Bacteria</taxon>
        <taxon>Pseudomonadati</taxon>
        <taxon>Pseudomonadota</taxon>
        <taxon>Alphaproteobacteria</taxon>
        <taxon>Acetobacterales</taxon>
        <taxon>Acetobacteraceae</taxon>
        <taxon>Rhodovastum</taxon>
    </lineage>
</organism>
<dbReference type="EC" id="2.6.1.-" evidence="4"/>
<protein>
    <recommendedName>
        <fullName evidence="4">Aminotransferase</fullName>
        <ecNumber evidence="4">2.6.1.-</ecNumber>
    </recommendedName>
</protein>
<evidence type="ECO:0000256" key="3">
    <source>
        <dbReference type="ARBA" id="ARBA00022679"/>
    </source>
</evidence>
<dbReference type="PANTHER" id="PTHR42832:SF1">
    <property type="entry name" value="GLUTAMATE-PYRUVATE AMINOTRANSFERASE ALAC"/>
    <property type="match status" value="1"/>
</dbReference>
<dbReference type="AlphaFoldDB" id="A0A5M6IJM0"/>
<evidence type="ECO:0000256" key="1">
    <source>
        <dbReference type="ARBA" id="ARBA00001933"/>
    </source>
</evidence>
<accession>A0A5M6IJM0</accession>
<evidence type="ECO:0000256" key="4">
    <source>
        <dbReference type="RuleBase" id="RU000481"/>
    </source>
</evidence>
<comment type="caution">
    <text evidence="6">The sequence shown here is derived from an EMBL/GenBank/DDBJ whole genome shotgun (WGS) entry which is preliminary data.</text>
</comment>
<feature type="domain" description="Aminotransferase class I/classII large" evidence="5">
    <location>
        <begin position="32"/>
        <end position="383"/>
    </location>
</feature>
<evidence type="ECO:0000256" key="2">
    <source>
        <dbReference type="ARBA" id="ARBA00022576"/>
    </source>
</evidence>
<dbReference type="InterPro" id="IPR015422">
    <property type="entry name" value="PyrdxlP-dep_Trfase_small"/>
</dbReference>
<dbReference type="InterPro" id="IPR004839">
    <property type="entry name" value="Aminotransferase_I/II_large"/>
</dbReference>
<name>A0A5M6IJM0_9PROT</name>
<keyword evidence="7" id="KW-1185">Reference proteome</keyword>
<dbReference type="NCBIfam" id="NF006604">
    <property type="entry name" value="PRK09148.1"/>
    <property type="match status" value="1"/>
</dbReference>
<keyword evidence="2 4" id="KW-0032">Aminotransferase</keyword>
<dbReference type="Proteomes" id="UP000325255">
    <property type="component" value="Unassembled WGS sequence"/>
</dbReference>
<dbReference type="PANTHER" id="PTHR42832">
    <property type="entry name" value="AMINO ACID AMINOTRANSFERASE"/>
    <property type="match status" value="1"/>
</dbReference>
<dbReference type="InterPro" id="IPR015424">
    <property type="entry name" value="PyrdxlP-dep_Trfase"/>
</dbReference>
<gene>
    <name evidence="6" type="ORF">F1189_28910</name>
</gene>
<proteinExistence type="inferred from homology"/>
<dbReference type="Gene3D" id="3.40.640.10">
    <property type="entry name" value="Type I PLP-dependent aspartate aminotransferase-like (Major domain)"/>
    <property type="match status" value="1"/>
</dbReference>
<dbReference type="CDD" id="cd00609">
    <property type="entry name" value="AAT_like"/>
    <property type="match status" value="1"/>
</dbReference>
<evidence type="ECO:0000313" key="7">
    <source>
        <dbReference type="Proteomes" id="UP000325255"/>
    </source>
</evidence>
<dbReference type="InterPro" id="IPR004838">
    <property type="entry name" value="NHTrfase_class1_PyrdxlP-BS"/>
</dbReference>
<sequence length="407" mass="44592">MTDEFHRIRRLPPYVFAEVNKAKAAARAAGEDIIDLGMGNPDSPTPPHIVAKLVEAVQDPRTHRYSVSKGIPGLRRALAGYYRRRFDVDLDPETEVVATLGSKEGLANLASAITSPGDTILVPNPSYPIHQFGFIIAGAGVRSIPASPDEEMLRALDRAVKHSVPKPTALIVNFPSNPTAYLADLDFYREVVSFCRQHDIWIMSDLAYAEIYFGEKVPPSILQVPGAKDIAVEFTSMSKTYSMAGWRMGFAAGNQKLINALTRMKSYLDYGAFTPVQVAAAAALTGPQDCVQEMRDLYRERRDVLIRGLHAAGWDVPSPDGSMFAWAPIPPRYAHLGSLEFSKLLLARAKVAVAPGIGFGEHGDTHVRIALVENTHRLRQALRNIRSFLQSESNEAPREAVPSGHAA</sequence>
<dbReference type="Gene3D" id="3.90.1150.10">
    <property type="entry name" value="Aspartate Aminotransferase, domain 1"/>
    <property type="match status" value="1"/>
</dbReference>
<dbReference type="RefSeq" id="WP_150045346.1">
    <property type="nucleotide sequence ID" value="NZ_OW485601.1"/>
</dbReference>
<dbReference type="OrthoDB" id="9763453at2"/>
<comment type="cofactor">
    <cofactor evidence="1 4">
        <name>pyridoxal 5'-phosphate</name>
        <dbReference type="ChEBI" id="CHEBI:597326"/>
    </cofactor>
</comment>
<dbReference type="InterPro" id="IPR015421">
    <property type="entry name" value="PyrdxlP-dep_Trfase_major"/>
</dbReference>
<dbReference type="PROSITE" id="PS00105">
    <property type="entry name" value="AA_TRANSFER_CLASS_1"/>
    <property type="match status" value="1"/>
</dbReference>
<evidence type="ECO:0000313" key="6">
    <source>
        <dbReference type="EMBL" id="KAA5608464.1"/>
    </source>
</evidence>
<dbReference type="Pfam" id="PF00155">
    <property type="entry name" value="Aminotran_1_2"/>
    <property type="match status" value="1"/>
</dbReference>
<dbReference type="GO" id="GO:0030170">
    <property type="term" value="F:pyridoxal phosphate binding"/>
    <property type="evidence" value="ECO:0007669"/>
    <property type="project" value="InterPro"/>
</dbReference>
<reference evidence="6 7" key="1">
    <citation type="submission" date="2019-09" db="EMBL/GenBank/DDBJ databases">
        <title>Genome sequence of Rhodovastum atsumiense, a diverse member of the Acetobacteraceae family of non-sulfur purple photosynthetic bacteria.</title>
        <authorList>
            <person name="Meyer T."/>
            <person name="Kyndt J."/>
        </authorList>
    </citation>
    <scope>NUCLEOTIDE SEQUENCE [LARGE SCALE GENOMIC DNA]</scope>
    <source>
        <strain evidence="6 7">DSM 21279</strain>
    </source>
</reference>
<comment type="similarity">
    <text evidence="4">Belongs to the class-I pyridoxal-phosphate-dependent aminotransferase family.</text>
</comment>
<evidence type="ECO:0000259" key="5">
    <source>
        <dbReference type="Pfam" id="PF00155"/>
    </source>
</evidence>
<dbReference type="GO" id="GO:0008483">
    <property type="term" value="F:transaminase activity"/>
    <property type="evidence" value="ECO:0007669"/>
    <property type="project" value="UniProtKB-KW"/>
</dbReference>
<keyword evidence="3 4" id="KW-0808">Transferase</keyword>
<dbReference type="SUPFAM" id="SSF53383">
    <property type="entry name" value="PLP-dependent transferases"/>
    <property type="match status" value="1"/>
</dbReference>